<proteinExistence type="inferred from homology"/>
<sequence length="278" mass="30200">MLNNKKLIWILLSAIAVVSVVAYTMINGANNAVTSAINDATAWGGRLFSEPVSMVVRFVDSVDNLINTHEENQHLKEKIDKIYELQVRVADLEAENGKMKQELNLTESLSEYTTVHATVIARNPDQWMESLVINVGANEGIQKNMSVMSGNGLIGRIIEVNPTSSKVLLLSNEQSNDGKVAASIQIKSGSANGIISGYDRKTKEYLMTQVDPTVSVAAGDLVQTSGLGGVTPSSLLIGEVTEAKMDDYGLFQTVRIKPAGEMTDIRFVTVIKRQGRSE</sequence>
<feature type="coiled-coil region" evidence="6">
    <location>
        <begin position="75"/>
        <end position="109"/>
    </location>
</feature>
<dbReference type="InterPro" id="IPR042177">
    <property type="entry name" value="Cell/Rod_1"/>
</dbReference>
<evidence type="ECO:0000259" key="7">
    <source>
        <dbReference type="Pfam" id="PF04085"/>
    </source>
</evidence>
<comment type="function">
    <text evidence="5">Involved in formation and maintenance of cell shape.</text>
</comment>
<name>W1Q236_ABIDE</name>
<protein>
    <recommendedName>
        <fullName evidence="2 5">Cell shape-determining protein MreC</fullName>
    </recommendedName>
    <alternativeName>
        <fullName evidence="4 5">Cell shape protein MreC</fullName>
    </alternativeName>
</protein>
<reference evidence="8" key="1">
    <citation type="submission" date="2013-06" db="EMBL/GenBank/DDBJ databases">
        <authorList>
            <person name="Weinstock G."/>
            <person name="Sodergren E."/>
            <person name="Clifton S."/>
            <person name="Fulton L."/>
            <person name="Fulton B."/>
            <person name="Courtney L."/>
            <person name="Fronick C."/>
            <person name="Harrison M."/>
            <person name="Strong C."/>
            <person name="Farmer C."/>
            <person name="Delahaunty K."/>
            <person name="Markovic C."/>
            <person name="Hall O."/>
            <person name="Minx P."/>
            <person name="Tomlinson C."/>
            <person name="Mitreva M."/>
            <person name="Nelson J."/>
            <person name="Hou S."/>
            <person name="Wollam A."/>
            <person name="Pepin K.H."/>
            <person name="Johnson M."/>
            <person name="Bhonagiri V."/>
            <person name="Nash W.E."/>
            <person name="Warren W."/>
            <person name="Chinwalla A."/>
            <person name="Mardis E.R."/>
            <person name="Wilson R.K."/>
        </authorList>
    </citation>
    <scope>NUCLEOTIDE SEQUENCE [LARGE SCALE GENOMIC DNA]</scope>
    <source>
        <strain evidence="8">ATCC 49176</strain>
    </source>
</reference>
<dbReference type="PANTHER" id="PTHR34138:SF1">
    <property type="entry name" value="CELL SHAPE-DETERMINING PROTEIN MREC"/>
    <property type="match status" value="1"/>
</dbReference>
<dbReference type="HOGENOM" id="CLU_042663_1_1_9"/>
<dbReference type="Gene3D" id="2.40.10.350">
    <property type="entry name" value="Rod shape-determining protein MreC, domain 2"/>
    <property type="match status" value="1"/>
</dbReference>
<dbReference type="PANTHER" id="PTHR34138">
    <property type="entry name" value="CELL SHAPE-DETERMINING PROTEIN MREC"/>
    <property type="match status" value="1"/>
</dbReference>
<dbReference type="InterPro" id="IPR007221">
    <property type="entry name" value="MreC"/>
</dbReference>
<dbReference type="Gene3D" id="1.20.5.490">
    <property type="entry name" value="Single helix bin"/>
    <property type="match status" value="1"/>
</dbReference>
<dbReference type="Proteomes" id="UP000019050">
    <property type="component" value="Unassembled WGS sequence"/>
</dbReference>
<dbReference type="AlphaFoldDB" id="W1Q236"/>
<dbReference type="PIRSF" id="PIRSF038471">
    <property type="entry name" value="MreC"/>
    <property type="match status" value="1"/>
</dbReference>
<dbReference type="GeneID" id="84817803"/>
<comment type="caution">
    <text evidence="8">The sequence shown here is derived from an EMBL/GenBank/DDBJ whole genome shotgun (WGS) entry which is preliminary data.</text>
</comment>
<dbReference type="EMBL" id="ACIN03000013">
    <property type="protein sequence ID" value="ESK65135.1"/>
    <property type="molecule type" value="Genomic_DNA"/>
</dbReference>
<dbReference type="OrthoDB" id="9792313at2"/>
<dbReference type="InterPro" id="IPR042175">
    <property type="entry name" value="Cell/Rod_MreC_2"/>
</dbReference>
<comment type="similarity">
    <text evidence="1 5">Belongs to the MreC family.</text>
</comment>
<feature type="domain" description="Rod shape-determining protein MreC beta-barrel core" evidence="7">
    <location>
        <begin position="119"/>
        <end position="272"/>
    </location>
</feature>
<dbReference type="Gene3D" id="2.40.10.340">
    <property type="entry name" value="Rod shape-determining protein MreC, domain 1"/>
    <property type="match status" value="1"/>
</dbReference>
<evidence type="ECO:0000313" key="8">
    <source>
        <dbReference type="EMBL" id="ESK65135.1"/>
    </source>
</evidence>
<evidence type="ECO:0000256" key="6">
    <source>
        <dbReference type="SAM" id="Coils"/>
    </source>
</evidence>
<dbReference type="NCBIfam" id="TIGR00219">
    <property type="entry name" value="mreC"/>
    <property type="match status" value="1"/>
</dbReference>
<dbReference type="InterPro" id="IPR055342">
    <property type="entry name" value="MreC_beta-barrel_core"/>
</dbReference>
<organism evidence="8 9">
    <name type="scientific">Abiotrophia defectiva ATCC 49176</name>
    <dbReference type="NCBI Taxonomy" id="592010"/>
    <lineage>
        <taxon>Bacteria</taxon>
        <taxon>Bacillati</taxon>
        <taxon>Bacillota</taxon>
        <taxon>Bacilli</taxon>
        <taxon>Lactobacillales</taxon>
        <taxon>Aerococcaceae</taxon>
        <taxon>Abiotrophia</taxon>
    </lineage>
</organism>
<keyword evidence="9" id="KW-1185">Reference proteome</keyword>
<keyword evidence="6" id="KW-0175">Coiled coil</keyword>
<dbReference type="STRING" id="592010.GCWU000182_001296"/>
<keyword evidence="3 5" id="KW-0133">Cell shape</keyword>
<evidence type="ECO:0000256" key="2">
    <source>
        <dbReference type="ARBA" id="ARBA00013855"/>
    </source>
</evidence>
<dbReference type="GO" id="GO:0008360">
    <property type="term" value="P:regulation of cell shape"/>
    <property type="evidence" value="ECO:0007669"/>
    <property type="project" value="UniProtKB-KW"/>
</dbReference>
<dbReference type="Pfam" id="PF04085">
    <property type="entry name" value="MreC"/>
    <property type="match status" value="1"/>
</dbReference>
<accession>W1Q236</accession>
<dbReference type="GO" id="GO:0005886">
    <property type="term" value="C:plasma membrane"/>
    <property type="evidence" value="ECO:0007669"/>
    <property type="project" value="TreeGrafter"/>
</dbReference>
<dbReference type="RefSeq" id="WP_023391938.1">
    <property type="nucleotide sequence ID" value="NZ_KI535340.1"/>
</dbReference>
<evidence type="ECO:0000256" key="1">
    <source>
        <dbReference type="ARBA" id="ARBA00009369"/>
    </source>
</evidence>
<evidence type="ECO:0000256" key="5">
    <source>
        <dbReference type="PIRNR" id="PIRNR038471"/>
    </source>
</evidence>
<evidence type="ECO:0000256" key="4">
    <source>
        <dbReference type="ARBA" id="ARBA00032089"/>
    </source>
</evidence>
<evidence type="ECO:0000313" key="9">
    <source>
        <dbReference type="Proteomes" id="UP000019050"/>
    </source>
</evidence>
<gene>
    <name evidence="8" type="ORF">GCWU000182_001296</name>
</gene>
<evidence type="ECO:0000256" key="3">
    <source>
        <dbReference type="ARBA" id="ARBA00022960"/>
    </source>
</evidence>
<dbReference type="eggNOG" id="COG1792">
    <property type="taxonomic scope" value="Bacteria"/>
</dbReference>